<evidence type="ECO:0000313" key="1">
    <source>
        <dbReference type="EMBL" id="NIH52812.1"/>
    </source>
</evidence>
<dbReference type="EMBL" id="JAAMOX010000001">
    <property type="protein sequence ID" value="NIH52812.1"/>
    <property type="molecule type" value="Genomic_DNA"/>
</dbReference>
<keyword evidence="2" id="KW-1185">Reference proteome</keyword>
<organism evidence="1 2">
    <name type="scientific">Lysinibacter cavernae</name>
    <dbReference type="NCBI Taxonomy" id="1640652"/>
    <lineage>
        <taxon>Bacteria</taxon>
        <taxon>Bacillati</taxon>
        <taxon>Actinomycetota</taxon>
        <taxon>Actinomycetes</taxon>
        <taxon>Micrococcales</taxon>
        <taxon>Microbacteriaceae</taxon>
        <taxon>Lysinibacter</taxon>
    </lineage>
</organism>
<dbReference type="PROSITE" id="PS51257">
    <property type="entry name" value="PROKAR_LIPOPROTEIN"/>
    <property type="match status" value="1"/>
</dbReference>
<protein>
    <submittedName>
        <fullName evidence="1">Uncharacterized protein</fullName>
    </submittedName>
</protein>
<dbReference type="AlphaFoldDB" id="A0A7X5QZM4"/>
<evidence type="ECO:0000313" key="2">
    <source>
        <dbReference type="Proteomes" id="UP000541033"/>
    </source>
</evidence>
<comment type="caution">
    <text evidence="1">The sequence shown here is derived from an EMBL/GenBank/DDBJ whole genome shotgun (WGS) entry which is preliminary data.</text>
</comment>
<reference evidence="1 2" key="1">
    <citation type="submission" date="2020-02" db="EMBL/GenBank/DDBJ databases">
        <title>Sequencing the genomes of 1000 actinobacteria strains.</title>
        <authorList>
            <person name="Klenk H.-P."/>
        </authorList>
    </citation>
    <scope>NUCLEOTIDE SEQUENCE [LARGE SCALE GENOMIC DNA]</scope>
    <source>
        <strain evidence="1 2">DSM 27960</strain>
    </source>
</reference>
<gene>
    <name evidence="1" type="ORF">FHX76_000680</name>
</gene>
<name>A0A7X5QZM4_9MICO</name>
<accession>A0A7X5QZM4</accession>
<sequence>MMEKNSSEMKMILVIAATIAIVLTGCSDRTQHLGDPNLASPLGPYWNAIESSAANDQKNSPNSEISYGELVARCMKEQGFDYWPEPIKGETNSTVDADVDEQILIALENGYGIVPRFEALDGTVASEENQDENELYVSTMTSSQFDAYTLALYGPVWNELTDAAQSGDNVTWEWEEAGCDGVATHAVESETIMFSPNDDVTPFDDLIEQMYAISEQTLQTNTGKQLLNNWSLCMAQSKFDYLSWNEIPGQIQNEYDALIAEAQPTALLDQDVVFVDETNSGLPDRERLELLYEKEREVAAADLRCQFEVGRDELEREIQVELEREFVAQNHDRLSKMLSWFELHNS</sequence>
<proteinExistence type="predicted"/>
<dbReference type="Proteomes" id="UP000541033">
    <property type="component" value="Unassembled WGS sequence"/>
</dbReference>